<dbReference type="PANTHER" id="PTHR22916">
    <property type="entry name" value="GLYCOSYLTRANSFERASE"/>
    <property type="match status" value="1"/>
</dbReference>
<proteinExistence type="predicted"/>
<gene>
    <name evidence="2" type="ORF">E1J38_000590</name>
</gene>
<dbReference type="AlphaFoldDB" id="A0A562YI63"/>
<keyword evidence="2" id="KW-0808">Transferase</keyword>
<name>A0A562YI63_9FLAO</name>
<evidence type="ECO:0000259" key="1">
    <source>
        <dbReference type="Pfam" id="PF00535"/>
    </source>
</evidence>
<dbReference type="EMBL" id="SMZJ02000001">
    <property type="protein sequence ID" value="TWO34379.1"/>
    <property type="molecule type" value="Genomic_DNA"/>
</dbReference>
<protein>
    <submittedName>
        <fullName evidence="2">Glycosyltransferase</fullName>
    </submittedName>
</protein>
<dbReference type="InterPro" id="IPR001173">
    <property type="entry name" value="Glyco_trans_2-like"/>
</dbReference>
<reference evidence="2 3" key="1">
    <citation type="submission" date="2019-07" db="EMBL/GenBank/DDBJ databases">
        <title>Seonamhaeicola sp. W255 draft genome.</title>
        <authorList>
            <person name="Zhang X.-Y."/>
            <person name="Zhang R."/>
            <person name="Zhong Y.-L."/>
            <person name="Du Z.-J."/>
        </authorList>
    </citation>
    <scope>NUCLEOTIDE SEQUENCE [LARGE SCALE GENOMIC DNA]</scope>
    <source>
        <strain evidence="2 3">W255</strain>
    </source>
</reference>
<evidence type="ECO:0000313" key="3">
    <source>
        <dbReference type="Proteomes" id="UP000295814"/>
    </source>
</evidence>
<evidence type="ECO:0000313" key="2">
    <source>
        <dbReference type="EMBL" id="TWO34379.1"/>
    </source>
</evidence>
<accession>A0A562YI63</accession>
<feature type="domain" description="Glycosyltransferase 2-like" evidence="1">
    <location>
        <begin position="26"/>
        <end position="151"/>
    </location>
</feature>
<dbReference type="OrthoDB" id="396512at2"/>
<dbReference type="Gene3D" id="3.90.550.10">
    <property type="entry name" value="Spore Coat Polysaccharide Biosynthesis Protein SpsA, Chain A"/>
    <property type="match status" value="1"/>
</dbReference>
<sequence>MLKVSWLMMFINHFIRMNHKSNPLVSICVPTFNGETYIAKALQSAINQTYPNLEIVVSDDASNDNTLSIVNSYKEKTTIPFYVYHHTPSGIGANWNHCVKQAQGDYIKFLFQDDVLEPHCIETMMELALQDAKIGLVYSKRRFLYDTLTPKIKAFIDFYDKLHTYWQHVRVQQGVLNGKAYLKDRQFLNSPKNKIGEPVAVLIKRECFKNLGFFNESLQQTLDYEFWYRVMKHYHVGFVDVSLVGFRLHDEQASVINKKKAINEQHILFASYYKHLFWYLHPQNQLKLLKLYHPMFKGLVRIRNFIHDKN</sequence>
<dbReference type="PANTHER" id="PTHR22916:SF3">
    <property type="entry name" value="UDP-GLCNAC:BETAGAL BETA-1,3-N-ACETYLGLUCOSAMINYLTRANSFERASE-LIKE PROTEIN 1"/>
    <property type="match status" value="1"/>
</dbReference>
<dbReference type="Proteomes" id="UP000295814">
    <property type="component" value="Unassembled WGS sequence"/>
</dbReference>
<comment type="caution">
    <text evidence="2">The sequence shown here is derived from an EMBL/GenBank/DDBJ whole genome shotgun (WGS) entry which is preliminary data.</text>
</comment>
<dbReference type="GO" id="GO:0016758">
    <property type="term" value="F:hexosyltransferase activity"/>
    <property type="evidence" value="ECO:0007669"/>
    <property type="project" value="UniProtKB-ARBA"/>
</dbReference>
<dbReference type="SUPFAM" id="SSF53448">
    <property type="entry name" value="Nucleotide-diphospho-sugar transferases"/>
    <property type="match status" value="1"/>
</dbReference>
<organism evidence="2 3">
    <name type="scientific">Seonamhaeicola sediminis</name>
    <dbReference type="NCBI Taxonomy" id="2528206"/>
    <lineage>
        <taxon>Bacteria</taxon>
        <taxon>Pseudomonadati</taxon>
        <taxon>Bacteroidota</taxon>
        <taxon>Flavobacteriia</taxon>
        <taxon>Flavobacteriales</taxon>
        <taxon>Flavobacteriaceae</taxon>
    </lineage>
</organism>
<keyword evidence="3" id="KW-1185">Reference proteome</keyword>
<dbReference type="Pfam" id="PF00535">
    <property type="entry name" value="Glycos_transf_2"/>
    <property type="match status" value="1"/>
</dbReference>
<dbReference type="InterPro" id="IPR029044">
    <property type="entry name" value="Nucleotide-diphossugar_trans"/>
</dbReference>